<sequence length="65" mass="7025">MLEHPGAQVSIDVQSTTLTLPNGTAVRFALEPFARYCLLNGTDELGFLLARESEIAAYEARLGSV</sequence>
<protein>
    <submittedName>
        <fullName evidence="1">3-isopropylmalate dehydratase, small subunit</fullName>
    </submittedName>
</protein>
<name>T0ZZS8_9ZZZZ</name>
<gene>
    <name evidence="1" type="ORF">B2A_07409</name>
</gene>
<organism evidence="1">
    <name type="scientific">mine drainage metagenome</name>
    <dbReference type="NCBI Taxonomy" id="410659"/>
    <lineage>
        <taxon>unclassified sequences</taxon>
        <taxon>metagenomes</taxon>
        <taxon>ecological metagenomes</taxon>
    </lineage>
</organism>
<reference evidence="1" key="1">
    <citation type="submission" date="2013-08" db="EMBL/GenBank/DDBJ databases">
        <authorList>
            <person name="Mendez C."/>
            <person name="Richter M."/>
            <person name="Ferrer M."/>
            <person name="Sanchez J."/>
        </authorList>
    </citation>
    <scope>NUCLEOTIDE SEQUENCE</scope>
</reference>
<evidence type="ECO:0000313" key="1">
    <source>
        <dbReference type="EMBL" id="EQD50148.1"/>
    </source>
</evidence>
<proteinExistence type="predicted"/>
<comment type="caution">
    <text evidence="1">The sequence shown here is derived from an EMBL/GenBank/DDBJ whole genome shotgun (WGS) entry which is preliminary data.</text>
</comment>
<dbReference type="AlphaFoldDB" id="T0ZZS8"/>
<reference evidence="1" key="2">
    <citation type="journal article" date="2014" name="ISME J.">
        <title>Microbial stratification in low pH oxic and suboxic macroscopic growths along an acid mine drainage.</title>
        <authorList>
            <person name="Mendez-Garcia C."/>
            <person name="Mesa V."/>
            <person name="Sprenger R.R."/>
            <person name="Richter M."/>
            <person name="Diez M.S."/>
            <person name="Solano J."/>
            <person name="Bargiela R."/>
            <person name="Golyshina O.V."/>
            <person name="Manteca A."/>
            <person name="Ramos J.L."/>
            <person name="Gallego J.R."/>
            <person name="Llorente I."/>
            <person name="Martins Dos Santos V.A."/>
            <person name="Jensen O.N."/>
            <person name="Pelaez A.I."/>
            <person name="Sanchez J."/>
            <person name="Ferrer M."/>
        </authorList>
    </citation>
    <scope>NUCLEOTIDE SEQUENCE</scope>
</reference>
<dbReference type="Gene3D" id="3.20.19.10">
    <property type="entry name" value="Aconitase, domain 4"/>
    <property type="match status" value="1"/>
</dbReference>
<accession>T0ZZS8</accession>
<dbReference type="InterPro" id="IPR015928">
    <property type="entry name" value="Aconitase/3IPM_dehydase_swvl"/>
</dbReference>
<dbReference type="EMBL" id="AUZZ01005303">
    <property type="protein sequence ID" value="EQD50148.1"/>
    <property type="molecule type" value="Genomic_DNA"/>
</dbReference>